<dbReference type="SMART" id="SM01140">
    <property type="entry name" value="Drf_GBD"/>
    <property type="match status" value="1"/>
</dbReference>
<organism evidence="4 5">
    <name type="scientific">Leucocoprinus birnbaumii</name>
    <dbReference type="NCBI Taxonomy" id="56174"/>
    <lineage>
        <taxon>Eukaryota</taxon>
        <taxon>Fungi</taxon>
        <taxon>Dikarya</taxon>
        <taxon>Basidiomycota</taxon>
        <taxon>Agaricomycotina</taxon>
        <taxon>Agaricomycetes</taxon>
        <taxon>Agaricomycetidae</taxon>
        <taxon>Agaricales</taxon>
        <taxon>Agaricineae</taxon>
        <taxon>Agaricaceae</taxon>
        <taxon>Leucocoprinus</taxon>
    </lineage>
</organism>
<dbReference type="Proteomes" id="UP001213000">
    <property type="component" value="Unassembled WGS sequence"/>
</dbReference>
<reference evidence="4" key="1">
    <citation type="submission" date="2022-07" db="EMBL/GenBank/DDBJ databases">
        <title>Genome Sequence of Leucocoprinus birnbaumii.</title>
        <authorList>
            <person name="Buettner E."/>
        </authorList>
    </citation>
    <scope>NUCLEOTIDE SEQUENCE</scope>
    <source>
        <strain evidence="4">VT141</strain>
    </source>
</reference>
<evidence type="ECO:0000313" key="4">
    <source>
        <dbReference type="EMBL" id="KAJ3556352.1"/>
    </source>
</evidence>
<dbReference type="GO" id="GO:0031267">
    <property type="term" value="F:small GTPase binding"/>
    <property type="evidence" value="ECO:0007669"/>
    <property type="project" value="InterPro"/>
</dbReference>
<dbReference type="GO" id="GO:0003779">
    <property type="term" value="F:actin binding"/>
    <property type="evidence" value="ECO:0007669"/>
    <property type="project" value="InterPro"/>
</dbReference>
<name>A0AAD5YNF7_9AGAR</name>
<feature type="region of interest" description="Disordered" evidence="2">
    <location>
        <begin position="474"/>
        <end position="507"/>
    </location>
</feature>
<dbReference type="InterPro" id="IPR011989">
    <property type="entry name" value="ARM-like"/>
</dbReference>
<dbReference type="EMBL" id="JANIEX010001586">
    <property type="protein sequence ID" value="KAJ3556352.1"/>
    <property type="molecule type" value="Genomic_DNA"/>
</dbReference>
<dbReference type="PANTHER" id="PTHR47102">
    <property type="entry name" value="PROTEIN BNI1"/>
    <property type="match status" value="1"/>
</dbReference>
<dbReference type="InterPro" id="IPR016024">
    <property type="entry name" value="ARM-type_fold"/>
</dbReference>
<feature type="compositionally biased region" description="Acidic residues" evidence="2">
    <location>
        <begin position="372"/>
        <end position="381"/>
    </location>
</feature>
<feature type="region of interest" description="Disordered" evidence="2">
    <location>
        <begin position="414"/>
        <end position="441"/>
    </location>
</feature>
<dbReference type="InterPro" id="IPR051661">
    <property type="entry name" value="Actin_filament_regulator"/>
</dbReference>
<dbReference type="GO" id="GO:0005938">
    <property type="term" value="C:cell cortex"/>
    <property type="evidence" value="ECO:0007669"/>
    <property type="project" value="UniProtKB-ARBA"/>
</dbReference>
<dbReference type="GO" id="GO:0030036">
    <property type="term" value="P:actin cytoskeleton organization"/>
    <property type="evidence" value="ECO:0007669"/>
    <property type="project" value="InterPro"/>
</dbReference>
<dbReference type="SMART" id="SM01139">
    <property type="entry name" value="Drf_FH3"/>
    <property type="match status" value="1"/>
</dbReference>
<dbReference type="InterPro" id="IPR014768">
    <property type="entry name" value="GBD/FH3_dom"/>
</dbReference>
<sequence length="1091" mass="121474">MASQPLIVPIQLVTGSLHFAELASEDGTAQDVIDKLSADEEVRREVLGDVEGEEWALQRIREERSGRPWEEDELVGLGDGLVDNHARISTILASSSSSTKPPPDAPTSRHFSAFPLTSHLHTPVLRLVSVHPTLSLKFAFLRVPEIHDGFEYKVFIGRNSLVKEVVGVVLRELGLVRSLPVPGGGSISYVMEEVWVEEDMEKSTRLPETSNMHNIIVSPFCPDPFRTPTARRFFRFCVPDEWYRRASSRRVSLSMEPSEGTLKALQEEDEEDEGEDEGTAKVAGQIRGSDPPPSTPPATSTVNGQERFGSVTSSRLSSMFDGWLRSSSPTPSSPNRNNAIRIANTNNRLSVSEPRLVEQNTGSSILSAEAQESSDDDDFDSEFEHMLDDLGLKGEKRKGMYALPLDRKRHLLQAHRQKNGSPSSPRHSTAAHRQSLSHAASYGPASATNLIPRLVPQLTGDAGIMRRFSLTSWGSPSGAAQPVVSSESNRTSGEFSHGPMVSPQGKSKAQMTKVVEDAQPLQPQTTGSLWSSWWTSSGGDKPAPVNEKETAQYYITPLRSNKPPDQKVVKHLISLRVHLSTAKFAFIEDFVIQEKGLEALAALLARLVGKGGKKKSLSDVEATVLLEVIKCLRVLLNTEPGFQEVLASPVVIAHISYSLYASSTKVQTLASELLAAICFLSVNEGHKAVLAAMSDFRIAFDEAFRFETLIATLRLPELTNASDAESDGENVYGSERDGVWEARTSAMTLINALTNCPESLEERIMLREEFGRRGLNEIIVALRYVKPPDALLTQLDVYTEEKFEDEEDMRDRVREMMEQRSKGHERARSDSEVALQELIQLAKQHGELYPLMVEILRHYGEILQKDVGLQTKADMFLVLDQFVEQAAMLDNLGESWHGFLKRFAASVQHITGQELSIDDASNGVSSHLVEEVESLRNKVEELSDERTRLREQLEQQLAEINTLKSLGPNVSPAPKRAPAKGGNEPQQNFHGVVQRLVQKEKQVIQLQTELDRYRAQNPSEDKEAEERAKRERDRAKWNALMEEIAKLKTRAVEVESDINTKDKEIIYLKRALESVYTRFLSREEAPFNAEG</sequence>
<feature type="compositionally biased region" description="Low complexity" evidence="2">
    <location>
        <begin position="525"/>
        <end position="539"/>
    </location>
</feature>
<dbReference type="PROSITE" id="PS51232">
    <property type="entry name" value="GBD_FH3"/>
    <property type="match status" value="1"/>
</dbReference>
<dbReference type="GO" id="GO:0032153">
    <property type="term" value="C:cell division site"/>
    <property type="evidence" value="ECO:0007669"/>
    <property type="project" value="UniProtKB-ARBA"/>
</dbReference>
<gene>
    <name evidence="4" type="ORF">NP233_g11996</name>
</gene>
<feature type="region of interest" description="Disordered" evidence="2">
    <location>
        <begin position="1011"/>
        <end position="1033"/>
    </location>
</feature>
<feature type="domain" description="GBD/FH3" evidence="3">
    <location>
        <begin position="371"/>
        <end position="894"/>
    </location>
</feature>
<dbReference type="Gene3D" id="1.25.10.10">
    <property type="entry name" value="Leucine-rich Repeat Variant"/>
    <property type="match status" value="1"/>
</dbReference>
<evidence type="ECO:0000313" key="5">
    <source>
        <dbReference type="Proteomes" id="UP001213000"/>
    </source>
</evidence>
<evidence type="ECO:0000259" key="3">
    <source>
        <dbReference type="PROSITE" id="PS51232"/>
    </source>
</evidence>
<feature type="compositionally biased region" description="Polar residues" evidence="2">
    <location>
        <begin position="419"/>
        <end position="438"/>
    </location>
</feature>
<feature type="region of interest" description="Disordered" evidence="2">
    <location>
        <begin position="322"/>
        <end position="381"/>
    </location>
</feature>
<protein>
    <recommendedName>
        <fullName evidence="3">GBD/FH3 domain-containing protein</fullName>
    </recommendedName>
</protein>
<comment type="caution">
    <text evidence="4">The sequence shown here is derived from an EMBL/GenBank/DDBJ whole genome shotgun (WGS) entry which is preliminary data.</text>
</comment>
<dbReference type="Pfam" id="PF06371">
    <property type="entry name" value="Drf_GBD"/>
    <property type="match status" value="1"/>
</dbReference>
<dbReference type="InterPro" id="IPR010472">
    <property type="entry name" value="FH3_dom"/>
</dbReference>
<feature type="compositionally biased region" description="Low complexity" evidence="2">
    <location>
        <begin position="325"/>
        <end position="348"/>
    </location>
</feature>
<feature type="region of interest" description="Disordered" evidence="2">
    <location>
        <begin position="521"/>
        <end position="545"/>
    </location>
</feature>
<comment type="similarity">
    <text evidence="1">Belongs to the formin homology family. BNI1 subfamily.</text>
</comment>
<dbReference type="Pfam" id="PF06367">
    <property type="entry name" value="Drf_FH3"/>
    <property type="match status" value="1"/>
</dbReference>
<evidence type="ECO:0000256" key="2">
    <source>
        <dbReference type="SAM" id="MobiDB-lite"/>
    </source>
</evidence>
<proteinExistence type="inferred from homology"/>
<dbReference type="GO" id="GO:0015629">
    <property type="term" value="C:actin cytoskeleton"/>
    <property type="evidence" value="ECO:0007669"/>
    <property type="project" value="UniProtKB-ARBA"/>
</dbReference>
<accession>A0AAD5YNF7</accession>
<dbReference type="GO" id="GO:0051301">
    <property type="term" value="P:cell division"/>
    <property type="evidence" value="ECO:0007669"/>
    <property type="project" value="UniProtKB-ARBA"/>
</dbReference>
<feature type="region of interest" description="Disordered" evidence="2">
    <location>
        <begin position="248"/>
        <end position="307"/>
    </location>
</feature>
<feature type="compositionally biased region" description="Polar residues" evidence="2">
    <location>
        <begin position="483"/>
        <end position="494"/>
    </location>
</feature>
<feature type="compositionally biased region" description="Acidic residues" evidence="2">
    <location>
        <begin position="267"/>
        <end position="277"/>
    </location>
</feature>
<dbReference type="PANTHER" id="PTHR47102:SF2">
    <property type="entry name" value="PROTEIN BNI1"/>
    <property type="match status" value="1"/>
</dbReference>
<feature type="region of interest" description="Disordered" evidence="2">
    <location>
        <begin position="965"/>
        <end position="985"/>
    </location>
</feature>
<dbReference type="AlphaFoldDB" id="A0AAD5YNF7"/>
<keyword evidence="5" id="KW-1185">Reference proteome</keyword>
<dbReference type="InterPro" id="IPR010473">
    <property type="entry name" value="GTPase-bd"/>
</dbReference>
<evidence type="ECO:0000256" key="1">
    <source>
        <dbReference type="ARBA" id="ARBA00037935"/>
    </source>
</evidence>
<dbReference type="SUPFAM" id="SSF48371">
    <property type="entry name" value="ARM repeat"/>
    <property type="match status" value="1"/>
</dbReference>